<keyword evidence="2" id="KW-1185">Reference proteome</keyword>
<protein>
    <recommendedName>
        <fullName evidence="3">F-box domain-containing protein</fullName>
    </recommendedName>
</protein>
<name>A0AAD7GPU1_MYCRO</name>
<gene>
    <name evidence="1" type="ORF">B0H17DRAFT_323327</name>
</gene>
<comment type="caution">
    <text evidence="1">The sequence shown here is derived from an EMBL/GenBank/DDBJ whole genome shotgun (WGS) entry which is preliminary data.</text>
</comment>
<organism evidence="1 2">
    <name type="scientific">Mycena rosella</name>
    <name type="common">Pink bonnet</name>
    <name type="synonym">Agaricus rosellus</name>
    <dbReference type="NCBI Taxonomy" id="1033263"/>
    <lineage>
        <taxon>Eukaryota</taxon>
        <taxon>Fungi</taxon>
        <taxon>Dikarya</taxon>
        <taxon>Basidiomycota</taxon>
        <taxon>Agaricomycotina</taxon>
        <taxon>Agaricomycetes</taxon>
        <taxon>Agaricomycetidae</taxon>
        <taxon>Agaricales</taxon>
        <taxon>Marasmiineae</taxon>
        <taxon>Mycenaceae</taxon>
        <taxon>Mycena</taxon>
    </lineage>
</organism>
<evidence type="ECO:0008006" key="3">
    <source>
        <dbReference type="Google" id="ProtNLM"/>
    </source>
</evidence>
<proteinExistence type="predicted"/>
<reference evidence="1" key="1">
    <citation type="submission" date="2023-03" db="EMBL/GenBank/DDBJ databases">
        <title>Massive genome expansion in bonnet fungi (Mycena s.s.) driven by repeated elements and novel gene families across ecological guilds.</title>
        <authorList>
            <consortium name="Lawrence Berkeley National Laboratory"/>
            <person name="Harder C.B."/>
            <person name="Miyauchi S."/>
            <person name="Viragh M."/>
            <person name="Kuo A."/>
            <person name="Thoen E."/>
            <person name="Andreopoulos B."/>
            <person name="Lu D."/>
            <person name="Skrede I."/>
            <person name="Drula E."/>
            <person name="Henrissat B."/>
            <person name="Morin E."/>
            <person name="Kohler A."/>
            <person name="Barry K."/>
            <person name="LaButti K."/>
            <person name="Morin E."/>
            <person name="Salamov A."/>
            <person name="Lipzen A."/>
            <person name="Mereny Z."/>
            <person name="Hegedus B."/>
            <person name="Baldrian P."/>
            <person name="Stursova M."/>
            <person name="Weitz H."/>
            <person name="Taylor A."/>
            <person name="Grigoriev I.V."/>
            <person name="Nagy L.G."/>
            <person name="Martin F."/>
            <person name="Kauserud H."/>
        </authorList>
    </citation>
    <scope>NUCLEOTIDE SEQUENCE</scope>
    <source>
        <strain evidence="1">CBHHK067</strain>
    </source>
</reference>
<dbReference type="Proteomes" id="UP001221757">
    <property type="component" value="Unassembled WGS sequence"/>
</dbReference>
<evidence type="ECO:0000313" key="2">
    <source>
        <dbReference type="Proteomes" id="UP001221757"/>
    </source>
</evidence>
<dbReference type="Gene3D" id="3.80.10.10">
    <property type="entry name" value="Ribonuclease Inhibitor"/>
    <property type="match status" value="1"/>
</dbReference>
<sequence length="388" mass="43686">MESSSPWSRLPFELAHEIAGHNADDVPALRALALVSKTMRSVAIKDLFSVVHFACAEDLPQWLDMLGRTPTLGNIVRKVKFSLDPNESWLKRHRGLERATSISRTAIPPTIPAMPNARIVEWDGNYGGDVTLRIAAAYMALFPNIQELHLKNMTLISMVTLTNFLCACGRLKVLSFSNTTIYCEDSDYDSEDSDVVRESPQPGSVNLAELDELVIKSTYIDNQPDFLLHLAEHSPPAKLKSLTFGSAVCTEQEGPCSVPAMDSLLQAAAPSLVHLVIEPTLQLSQTQISEMFGRLPPFPALHSLTIWLGQNRKAEMMIRALAAAPNLHTIIFRIEFFEDADDDDDREHLDRIMRDNFPWTTSESIKSFLKRKFPSIQRQRWMWPTIWS</sequence>
<dbReference type="InterPro" id="IPR032675">
    <property type="entry name" value="LRR_dom_sf"/>
</dbReference>
<accession>A0AAD7GPU1</accession>
<dbReference type="EMBL" id="JARKIE010000025">
    <property type="protein sequence ID" value="KAJ7698551.1"/>
    <property type="molecule type" value="Genomic_DNA"/>
</dbReference>
<evidence type="ECO:0000313" key="1">
    <source>
        <dbReference type="EMBL" id="KAJ7698551.1"/>
    </source>
</evidence>
<dbReference type="SUPFAM" id="SSF52047">
    <property type="entry name" value="RNI-like"/>
    <property type="match status" value="1"/>
</dbReference>
<dbReference type="AlphaFoldDB" id="A0AAD7GPU1"/>